<keyword evidence="4" id="KW-1185">Reference proteome</keyword>
<dbReference type="PANTHER" id="PTHR37919:SF2">
    <property type="entry name" value="EXPERA DOMAIN-CONTAINING PROTEIN"/>
    <property type="match status" value="1"/>
</dbReference>
<proteinExistence type="predicted"/>
<feature type="transmembrane region" description="Helical" evidence="1">
    <location>
        <begin position="64"/>
        <end position="82"/>
    </location>
</feature>
<dbReference type="EMBL" id="CASHTH010003924">
    <property type="protein sequence ID" value="CAI8051378.1"/>
    <property type="molecule type" value="Genomic_DNA"/>
</dbReference>
<keyword evidence="2" id="KW-0732">Signal</keyword>
<keyword evidence="1" id="KW-0812">Transmembrane</keyword>
<evidence type="ECO:0000256" key="2">
    <source>
        <dbReference type="SAM" id="SignalP"/>
    </source>
</evidence>
<evidence type="ECO:0000313" key="4">
    <source>
        <dbReference type="Proteomes" id="UP001174909"/>
    </source>
</evidence>
<name>A0AA35TPE4_GEOBA</name>
<comment type="caution">
    <text evidence="3">The sequence shown here is derived from an EMBL/GenBank/DDBJ whole genome shotgun (WGS) entry which is preliminary data.</text>
</comment>
<accession>A0AA35TPE4</accession>
<evidence type="ECO:0000256" key="1">
    <source>
        <dbReference type="SAM" id="Phobius"/>
    </source>
</evidence>
<evidence type="ECO:0000313" key="3">
    <source>
        <dbReference type="EMBL" id="CAI8051378.1"/>
    </source>
</evidence>
<keyword evidence="1" id="KW-0472">Membrane</keyword>
<feature type="signal peptide" evidence="2">
    <location>
        <begin position="1"/>
        <end position="20"/>
    </location>
</feature>
<keyword evidence="1" id="KW-1133">Transmembrane helix</keyword>
<organism evidence="3 4">
    <name type="scientific">Geodia barretti</name>
    <name type="common">Barrett's horny sponge</name>
    <dbReference type="NCBI Taxonomy" id="519541"/>
    <lineage>
        <taxon>Eukaryota</taxon>
        <taxon>Metazoa</taxon>
        <taxon>Porifera</taxon>
        <taxon>Demospongiae</taxon>
        <taxon>Heteroscleromorpha</taxon>
        <taxon>Tetractinellida</taxon>
        <taxon>Astrophorina</taxon>
        <taxon>Geodiidae</taxon>
        <taxon>Geodia</taxon>
    </lineage>
</organism>
<feature type="transmembrane region" description="Helical" evidence="1">
    <location>
        <begin position="89"/>
        <end position="108"/>
    </location>
</feature>
<evidence type="ECO:0008006" key="5">
    <source>
        <dbReference type="Google" id="ProtNLM"/>
    </source>
</evidence>
<sequence>MDRLGLLWFTVASLIVSWDSAFVLLRPKTLPGGDWHHFFKPYALYIQIDTRYGDMTDTFGYAQSWANVVEIVLNFSTVALLLQKSRGAWLCGFAVSTMTFWKTVIYMMQYFDFCAGGHLVQHHTWQQYLGLFMIPNGIWVVVPFYFMLAYGRKLKSGLDAIDITENKNKSD</sequence>
<dbReference type="Proteomes" id="UP001174909">
    <property type="component" value="Unassembled WGS sequence"/>
</dbReference>
<gene>
    <name evidence="3" type="ORF">GBAR_LOCUS28140</name>
</gene>
<dbReference type="PANTHER" id="PTHR37919">
    <property type="entry name" value="PROTEIN CBG05606"/>
    <property type="match status" value="1"/>
</dbReference>
<feature type="chain" id="PRO_5041364799" description="Emopamil-binding protein" evidence="2">
    <location>
        <begin position="21"/>
        <end position="171"/>
    </location>
</feature>
<dbReference type="AlphaFoldDB" id="A0AA35TPE4"/>
<feature type="transmembrane region" description="Helical" evidence="1">
    <location>
        <begin position="128"/>
        <end position="148"/>
    </location>
</feature>
<reference evidence="3" key="1">
    <citation type="submission" date="2023-03" db="EMBL/GenBank/DDBJ databases">
        <authorList>
            <person name="Steffen K."/>
            <person name="Cardenas P."/>
        </authorList>
    </citation>
    <scope>NUCLEOTIDE SEQUENCE</scope>
</reference>
<protein>
    <recommendedName>
        <fullName evidence="5">Emopamil-binding protein</fullName>
    </recommendedName>
</protein>